<accession>A0AAW7N8N3</accession>
<organism evidence="1 2">
    <name type="scientific">Ligilactobacillus salivarius</name>
    <dbReference type="NCBI Taxonomy" id="1624"/>
    <lineage>
        <taxon>Bacteria</taxon>
        <taxon>Bacillati</taxon>
        <taxon>Bacillota</taxon>
        <taxon>Bacilli</taxon>
        <taxon>Lactobacillales</taxon>
        <taxon>Lactobacillaceae</taxon>
        <taxon>Ligilactobacillus</taxon>
    </lineage>
</organism>
<dbReference type="AlphaFoldDB" id="A0AAW7N8N3"/>
<dbReference type="EMBL" id="JAUIQT010000001">
    <property type="protein sequence ID" value="MDN4834009.1"/>
    <property type="molecule type" value="Genomic_DNA"/>
</dbReference>
<sequence>MIKLDNQVAVIVPKKTNDGRSTKTVINKVNKLFCLSFGGTSILEVSGYWVNDGKVYHDQNLKIVSNVENIDVETIAEAANLVLTEAEQLAVSVEINGSLYIFDANDSIAEELENVVEVSR</sequence>
<dbReference type="Proteomes" id="UP001174888">
    <property type="component" value="Unassembled WGS sequence"/>
</dbReference>
<name>A0AAW7N8N3_9LACO</name>
<evidence type="ECO:0000313" key="1">
    <source>
        <dbReference type="EMBL" id="MDN4834009.1"/>
    </source>
</evidence>
<reference evidence="1" key="1">
    <citation type="submission" date="2023-07" db="EMBL/GenBank/DDBJ databases">
        <title>Complete genome sequence of Ligilactobacillus salivarius SRCM217594 isolated from Gallus gallus domesticus feces.</title>
        <authorList>
            <person name="Yang H.-G."/>
            <person name="Ryu M.-S."/>
            <person name="Ha G.-S."/>
            <person name="Yang H.-J."/>
            <person name="Jeong D.-Y."/>
        </authorList>
    </citation>
    <scope>NUCLEOTIDE SEQUENCE</scope>
    <source>
        <strain evidence="1">SRCM217594</strain>
    </source>
</reference>
<evidence type="ECO:0000313" key="2">
    <source>
        <dbReference type="Proteomes" id="UP001174888"/>
    </source>
</evidence>
<gene>
    <name evidence="1" type="ORF">QYC35_07330</name>
</gene>
<dbReference type="RefSeq" id="WP_301207381.1">
    <property type="nucleotide sequence ID" value="NZ_JAUIQT010000001.1"/>
</dbReference>
<proteinExistence type="predicted"/>
<comment type="caution">
    <text evidence="1">The sequence shown here is derived from an EMBL/GenBank/DDBJ whole genome shotgun (WGS) entry which is preliminary data.</text>
</comment>
<protein>
    <submittedName>
        <fullName evidence="1">Uncharacterized protein</fullName>
    </submittedName>
</protein>